<reference evidence="2" key="2">
    <citation type="submission" date="2015-10" db="EMBL/GenBank/DDBJ databases">
        <title>Improved Draft Genome Sequence of Clostridium pasteurianum Strain ATCC 6013 (DSM 525) Using a Hybrid Next-Generation Sequencing Approach.</title>
        <authorList>
            <person name="Pyne M.E."/>
            <person name="Utturkar S.M."/>
            <person name="Brown S.D."/>
            <person name="Moo-Young M."/>
            <person name="Chung D.A."/>
            <person name="Chou P.C."/>
        </authorList>
    </citation>
    <scope>NUCLEOTIDE SEQUENCE</scope>
    <source>
        <strain evidence="2">ATCC 6013</strain>
    </source>
</reference>
<dbReference type="Proteomes" id="UP000028042">
    <property type="component" value="Unassembled WGS sequence"/>
</dbReference>
<evidence type="ECO:0000313" key="2">
    <source>
        <dbReference type="EMBL" id="KRU13491.1"/>
    </source>
</evidence>
<reference evidence="2 3" key="3">
    <citation type="journal article" name="Genome Announc.">
        <title>Improved Draft Genome Sequence of Clostridium pasteurianum Strain ATCC 6013 (DSM 525) Using a Hybrid Next-Generation Sequencing Approach.</title>
        <authorList>
            <person name="Pyne M.E."/>
            <person name="Utturkar S."/>
            <person name="Brown S.D."/>
            <person name="Moo-Young M."/>
            <person name="Chung D.A."/>
            <person name="Chou C.P."/>
        </authorList>
    </citation>
    <scope>NUCLEOTIDE SEQUENCE [LARGE SCALE GENOMIC DNA]</scope>
    <source>
        <strain evidence="2 3">ATCC 6013</strain>
    </source>
</reference>
<keyword evidence="4" id="KW-1185">Reference proteome</keyword>
<organism evidence="1 4">
    <name type="scientific">Clostridium pasteurianum DSM 525 = ATCC 6013</name>
    <dbReference type="NCBI Taxonomy" id="1262449"/>
    <lineage>
        <taxon>Bacteria</taxon>
        <taxon>Bacillati</taxon>
        <taxon>Bacillota</taxon>
        <taxon>Clostridia</taxon>
        <taxon>Eubacteriales</taxon>
        <taxon>Clostridiaceae</taxon>
        <taxon>Clostridium</taxon>
    </lineage>
</organism>
<accession>A0A0H3IZP6</accession>
<name>A0A0H3IZP6_CLOPA</name>
<dbReference type="KEGG" id="cpat:CLPA_c04090"/>
<dbReference type="EMBL" id="JPGY02000001">
    <property type="protein sequence ID" value="KRU13491.1"/>
    <property type="molecule type" value="Genomic_DNA"/>
</dbReference>
<protein>
    <submittedName>
        <fullName evidence="1">Uncharacterized protein</fullName>
    </submittedName>
</protein>
<dbReference type="GeneID" id="93072650"/>
<dbReference type="RefSeq" id="WP_003441105.1">
    <property type="nucleotide sequence ID" value="NZ_ANZB01000001.1"/>
</dbReference>
<dbReference type="eggNOG" id="ENOG50333K8">
    <property type="taxonomic scope" value="Bacteria"/>
</dbReference>
<evidence type="ECO:0000313" key="1">
    <source>
        <dbReference type="EMBL" id="AJA50497.1"/>
    </source>
</evidence>
<dbReference type="EMBL" id="CP009268">
    <property type="protein sequence ID" value="AJA50497.1"/>
    <property type="molecule type" value="Genomic_DNA"/>
</dbReference>
<dbReference type="AlphaFoldDB" id="A0A0H3IZP6"/>
<evidence type="ECO:0000313" key="4">
    <source>
        <dbReference type="Proteomes" id="UP000030905"/>
    </source>
</evidence>
<gene>
    <name evidence="1" type="ORF">CLPA_c04090</name>
    <name evidence="2" type="ORF">CP6013_02739</name>
</gene>
<dbReference type="KEGG" id="cpae:CPAST_c04090"/>
<sequence length="149" mass="16448">MQVGETINLPYIKETIEKCCRSKDGCEPCAGKACLIGFAKIVSLYAEEKKALAIPGGLKLIPKQDFKVYDVDEVAHALAVINLECKNCSDNHDDNCIINIMRSSLEIALMGENVQFTGSPLAYVMSLGKINAELGNKVMVYYNELKNRK</sequence>
<dbReference type="PATRIC" id="fig|1262449.3.peg.301"/>
<evidence type="ECO:0000313" key="3">
    <source>
        <dbReference type="Proteomes" id="UP000028042"/>
    </source>
</evidence>
<reference evidence="1 4" key="1">
    <citation type="journal article" date="2015" name="Genome Announc.">
        <title>Complete Genome Sequence of the Nitrogen-Fixing and Solvent-Producing Clostridium pasteurianum DSM 525.</title>
        <authorList>
            <person name="Poehlein A."/>
            <person name="Grosse-Honebrink A."/>
            <person name="Zhang Y."/>
            <person name="Minton N.P."/>
            <person name="Daniel R."/>
        </authorList>
    </citation>
    <scope>NUCLEOTIDE SEQUENCE [LARGE SCALE GENOMIC DNA]</scope>
    <source>
        <strain evidence="1">DSM 525</strain>
        <strain evidence="4">DSM 525 / ATCC 6013</strain>
    </source>
</reference>
<dbReference type="Proteomes" id="UP000030905">
    <property type="component" value="Chromosome"/>
</dbReference>
<proteinExistence type="predicted"/>